<evidence type="ECO:0000259" key="6">
    <source>
        <dbReference type="PROSITE" id="PS51292"/>
    </source>
</evidence>
<keyword evidence="5" id="KW-0472">Membrane</keyword>
<dbReference type="PANTHER" id="PTHR20893:SF2">
    <property type="entry name" value="LD08641P"/>
    <property type="match status" value="1"/>
</dbReference>
<dbReference type="STRING" id="6832.A0A553NC73"/>
<feature type="transmembrane region" description="Helical" evidence="5">
    <location>
        <begin position="139"/>
        <end position="157"/>
    </location>
</feature>
<dbReference type="PANTHER" id="PTHR20893">
    <property type="entry name" value="LD08641P"/>
    <property type="match status" value="1"/>
</dbReference>
<dbReference type="Proteomes" id="UP000318571">
    <property type="component" value="Chromosome 10"/>
</dbReference>
<keyword evidence="5" id="KW-1133">Transmembrane helix</keyword>
<dbReference type="Pfam" id="PF12906">
    <property type="entry name" value="RINGv"/>
    <property type="match status" value="1"/>
</dbReference>
<dbReference type="EMBL" id="VCGU01000458">
    <property type="protein sequence ID" value="TRY62998.1"/>
    <property type="molecule type" value="Genomic_DNA"/>
</dbReference>
<feature type="region of interest" description="Disordered" evidence="4">
    <location>
        <begin position="626"/>
        <end position="651"/>
    </location>
</feature>
<proteinExistence type="predicted"/>
<dbReference type="PROSITE" id="PS51292">
    <property type="entry name" value="ZF_RING_CH"/>
    <property type="match status" value="1"/>
</dbReference>
<accession>A0A553NC73</accession>
<feature type="transmembrane region" description="Helical" evidence="5">
    <location>
        <begin position="94"/>
        <end position="119"/>
    </location>
</feature>
<dbReference type="GO" id="GO:0008270">
    <property type="term" value="F:zinc ion binding"/>
    <property type="evidence" value="ECO:0007669"/>
    <property type="project" value="UniProtKB-KW"/>
</dbReference>
<feature type="transmembrane region" description="Helical" evidence="5">
    <location>
        <begin position="242"/>
        <end position="267"/>
    </location>
</feature>
<reference evidence="7 8" key="1">
    <citation type="journal article" date="2018" name="Nat. Ecol. Evol.">
        <title>Genomic signatures of mitonuclear coevolution across populations of Tigriopus californicus.</title>
        <authorList>
            <person name="Barreto F.S."/>
            <person name="Watson E.T."/>
            <person name="Lima T.G."/>
            <person name="Willett C.S."/>
            <person name="Edmands S."/>
            <person name="Li W."/>
            <person name="Burton R.S."/>
        </authorList>
    </citation>
    <scope>NUCLEOTIDE SEQUENCE [LARGE SCALE GENOMIC DNA]</scope>
    <source>
        <strain evidence="7 8">San Diego</strain>
    </source>
</reference>
<feature type="compositionally biased region" description="Acidic residues" evidence="4">
    <location>
        <begin position="450"/>
        <end position="460"/>
    </location>
</feature>
<protein>
    <recommendedName>
        <fullName evidence="6">RING-CH-type domain-containing protein</fullName>
    </recommendedName>
</protein>
<gene>
    <name evidence="7" type="ORF">TCAL_11175</name>
</gene>
<feature type="domain" description="RING-CH-type" evidence="6">
    <location>
        <begin position="456"/>
        <end position="522"/>
    </location>
</feature>
<dbReference type="InterPro" id="IPR011016">
    <property type="entry name" value="Znf_RING-CH"/>
</dbReference>
<feature type="transmembrane region" description="Helical" evidence="5">
    <location>
        <begin position="208"/>
        <end position="230"/>
    </location>
</feature>
<organism evidence="7 8">
    <name type="scientific">Tigriopus californicus</name>
    <name type="common">Marine copepod</name>
    <dbReference type="NCBI Taxonomy" id="6832"/>
    <lineage>
        <taxon>Eukaryota</taxon>
        <taxon>Metazoa</taxon>
        <taxon>Ecdysozoa</taxon>
        <taxon>Arthropoda</taxon>
        <taxon>Crustacea</taxon>
        <taxon>Multicrustacea</taxon>
        <taxon>Hexanauplia</taxon>
        <taxon>Copepoda</taxon>
        <taxon>Harpacticoida</taxon>
        <taxon>Harpacticidae</taxon>
        <taxon>Tigriopus</taxon>
    </lineage>
</organism>
<keyword evidence="8" id="KW-1185">Reference proteome</keyword>
<dbReference type="InterPro" id="IPR013083">
    <property type="entry name" value="Znf_RING/FYVE/PHD"/>
</dbReference>
<dbReference type="OMA" id="ICYDTDK"/>
<keyword evidence="3" id="KW-0862">Zinc</keyword>
<evidence type="ECO:0000256" key="2">
    <source>
        <dbReference type="ARBA" id="ARBA00022771"/>
    </source>
</evidence>
<keyword evidence="2" id="KW-0863">Zinc-finger</keyword>
<keyword evidence="1" id="KW-0479">Metal-binding</keyword>
<dbReference type="AlphaFoldDB" id="A0A553NC73"/>
<feature type="transmembrane region" description="Helical" evidence="5">
    <location>
        <begin position="565"/>
        <end position="586"/>
    </location>
</feature>
<dbReference type="SUPFAM" id="SSF57850">
    <property type="entry name" value="RING/U-box"/>
    <property type="match status" value="1"/>
</dbReference>
<evidence type="ECO:0000256" key="1">
    <source>
        <dbReference type="ARBA" id="ARBA00022723"/>
    </source>
</evidence>
<evidence type="ECO:0000313" key="8">
    <source>
        <dbReference type="Proteomes" id="UP000318571"/>
    </source>
</evidence>
<feature type="region of interest" description="Disordered" evidence="4">
    <location>
        <begin position="432"/>
        <end position="460"/>
    </location>
</feature>
<dbReference type="CDD" id="cd16495">
    <property type="entry name" value="RING_CH-C4HC3_MARCH"/>
    <property type="match status" value="1"/>
</dbReference>
<dbReference type="Gene3D" id="2.10.25.10">
    <property type="entry name" value="Laminin"/>
    <property type="match status" value="1"/>
</dbReference>
<dbReference type="Gene3D" id="3.30.40.10">
    <property type="entry name" value="Zinc/RING finger domain, C3HC4 (zinc finger)"/>
    <property type="match status" value="1"/>
</dbReference>
<feature type="transmembrane region" description="Helical" evidence="5">
    <location>
        <begin position="538"/>
        <end position="559"/>
    </location>
</feature>
<dbReference type="SMART" id="SM00744">
    <property type="entry name" value="RINGv"/>
    <property type="match status" value="1"/>
</dbReference>
<comment type="caution">
    <text evidence="7">The sequence shown here is derived from an EMBL/GenBank/DDBJ whole genome shotgun (WGS) entry which is preliminary data.</text>
</comment>
<evidence type="ECO:0000256" key="4">
    <source>
        <dbReference type="SAM" id="MobiDB-lite"/>
    </source>
</evidence>
<feature type="transmembrane region" description="Helical" evidence="5">
    <location>
        <begin position="169"/>
        <end position="188"/>
    </location>
</feature>
<name>A0A553NC73_TIGCA</name>
<evidence type="ECO:0000256" key="5">
    <source>
        <dbReference type="SAM" id="Phobius"/>
    </source>
</evidence>
<feature type="compositionally biased region" description="Polar residues" evidence="4">
    <location>
        <begin position="639"/>
        <end position="651"/>
    </location>
</feature>
<keyword evidence="5" id="KW-0812">Transmembrane</keyword>
<evidence type="ECO:0000256" key="3">
    <source>
        <dbReference type="ARBA" id="ARBA00022833"/>
    </source>
</evidence>
<sequence>MDLSMVEVSLGALFKAANHLRARLFGGDPRDRLDSSYHRYKGGMADSTDQNDTTPAVPCPGGCSNHGECFNGTCLCQIQFEGTDCSRINFSYHVAFASIFFLLSLTSLVQLVMCIHAEYLRMKKHPSILKACRVTTQKLLYFLVFAASLIRGAYFASPTISSQLSISLLSAYYPLVLTGSSLIVCFWAEVFHLQQIRWDRPRFLSKSFLGFLVFNLISYSLFIAELVLVWVDHDDREFYTHIFNGCYAGLMFIVVIFFLIYGVEVFFKVRGGFTLSKVPGVISSNRAPIIKRQMSRPLMGETNNDNVVNTNRSCEVQEQAHVPKSPSRTIEAIDNAINTSQLHQSRLGLLSQALMMIITCGFLFSETLEQFWKTKVDLQSRNTHDIIFRTVEIGVALWFPCVLWNCIRPDQLWCLNPKKILERFPPNARHHVNSHGLGTGSDRVEGDLNNSDEDDDEENEGPECWICYDNDRVDAGQMINPCNCRGDVGAVHHDCLRRWLVESADNPDALRCKVCNVDYKVEKGSQFSLTQGFTPRHWIQTLSIVTLMTLSIAGSWTVIQLYSEPWAKMLAVGSALLIQYICLRFLGLNTLTAYQRAKVSALKIVSLNKRRRRQNRQQTIIASLTLTSPGAGNPPLPGTPSTLVSTRVSEQ</sequence>
<evidence type="ECO:0000313" key="7">
    <source>
        <dbReference type="EMBL" id="TRY62998.1"/>
    </source>
</evidence>